<dbReference type="InterPro" id="IPR008978">
    <property type="entry name" value="HSP20-like_chaperone"/>
</dbReference>
<dbReference type="Gene3D" id="2.60.40.790">
    <property type="match status" value="1"/>
</dbReference>
<dbReference type="PANTHER" id="PTHR21664">
    <property type="entry name" value="CHRONIC MYELOGENOUS LEUKEMIA TUMOR ANTIGEN 66"/>
    <property type="match status" value="1"/>
</dbReference>
<dbReference type="SUPFAM" id="SSF49764">
    <property type="entry name" value="HSP20-like chaperones"/>
    <property type="match status" value="1"/>
</dbReference>
<name>A0A9P3GLW2_9APHY</name>
<accession>A0A9P3GLW2</accession>
<evidence type="ECO:0000256" key="5">
    <source>
        <dbReference type="ARBA" id="ARBA00023242"/>
    </source>
</evidence>
<dbReference type="PANTHER" id="PTHR21664:SF1">
    <property type="entry name" value="NUDC DOMAIN-CONTAINING PROTEIN 1"/>
    <property type="match status" value="1"/>
</dbReference>
<dbReference type="AlphaFoldDB" id="A0A9P3GLW2"/>
<reference evidence="8 9" key="1">
    <citation type="submission" date="2021-08" db="EMBL/GenBank/DDBJ databases">
        <title>Draft Genome Sequence of Phanerochaete sordida strain YK-624.</title>
        <authorList>
            <person name="Mori T."/>
            <person name="Dohra H."/>
            <person name="Suzuki T."/>
            <person name="Kawagishi H."/>
            <person name="Hirai H."/>
        </authorList>
    </citation>
    <scope>NUCLEOTIDE SEQUENCE [LARGE SCALE GENOMIC DNA]</scope>
    <source>
        <strain evidence="8 9">YK-624</strain>
    </source>
</reference>
<dbReference type="OrthoDB" id="428655at2759"/>
<evidence type="ECO:0000256" key="4">
    <source>
        <dbReference type="ARBA" id="ARBA00022490"/>
    </source>
</evidence>
<protein>
    <recommendedName>
        <fullName evidence="3">NudC domain-containing protein 1</fullName>
    </recommendedName>
</protein>
<dbReference type="GO" id="GO:0005737">
    <property type="term" value="C:cytoplasm"/>
    <property type="evidence" value="ECO:0007669"/>
    <property type="project" value="UniProtKB-SubCell"/>
</dbReference>
<dbReference type="GO" id="GO:0005634">
    <property type="term" value="C:nucleus"/>
    <property type="evidence" value="ECO:0007669"/>
    <property type="project" value="UniProtKB-SubCell"/>
</dbReference>
<dbReference type="CDD" id="cd06467">
    <property type="entry name" value="p23_NUDC_like"/>
    <property type="match status" value="1"/>
</dbReference>
<dbReference type="Pfam" id="PF04969">
    <property type="entry name" value="CS"/>
    <property type="match status" value="1"/>
</dbReference>
<feature type="region of interest" description="Disordered" evidence="6">
    <location>
        <begin position="449"/>
        <end position="468"/>
    </location>
</feature>
<comment type="caution">
    <text evidence="8">The sequence shown here is derived from an EMBL/GenBank/DDBJ whole genome shotgun (WGS) entry which is preliminary data.</text>
</comment>
<dbReference type="InterPro" id="IPR007052">
    <property type="entry name" value="CS_dom"/>
</dbReference>
<evidence type="ECO:0000256" key="1">
    <source>
        <dbReference type="ARBA" id="ARBA00004123"/>
    </source>
</evidence>
<evidence type="ECO:0000256" key="3">
    <source>
        <dbReference type="ARBA" id="ARBA00018915"/>
    </source>
</evidence>
<dbReference type="InterPro" id="IPR037895">
    <property type="entry name" value="NUDCD1"/>
</dbReference>
<dbReference type="EMBL" id="BPQB01000068">
    <property type="protein sequence ID" value="GJE97156.1"/>
    <property type="molecule type" value="Genomic_DNA"/>
</dbReference>
<evidence type="ECO:0000256" key="6">
    <source>
        <dbReference type="SAM" id="MobiDB-lite"/>
    </source>
</evidence>
<feature type="domain" description="CS" evidence="7">
    <location>
        <begin position="301"/>
        <end position="407"/>
    </location>
</feature>
<comment type="subcellular location">
    <subcellularLocation>
        <location evidence="2">Cytoplasm</location>
    </subcellularLocation>
    <subcellularLocation>
        <location evidence="1">Nucleus</location>
    </subcellularLocation>
</comment>
<keyword evidence="5" id="KW-0539">Nucleus</keyword>
<evidence type="ECO:0000313" key="9">
    <source>
        <dbReference type="Proteomes" id="UP000703269"/>
    </source>
</evidence>
<dbReference type="Proteomes" id="UP000703269">
    <property type="component" value="Unassembled WGS sequence"/>
</dbReference>
<gene>
    <name evidence="8" type="ORF">PsYK624_133680</name>
</gene>
<evidence type="ECO:0000256" key="2">
    <source>
        <dbReference type="ARBA" id="ARBA00004496"/>
    </source>
</evidence>
<evidence type="ECO:0000313" key="8">
    <source>
        <dbReference type="EMBL" id="GJE97156.1"/>
    </source>
</evidence>
<keyword evidence="9" id="KW-1185">Reference proteome</keyword>
<sequence>MPSFEPERSLLNPRFEGYKLDAIDQDAVVTRFSLPYTLNQSSPAGKTPLSFQEVQSRIRHNHLVVGPDGNVVYVDHQLRVVAVDVGTEPSFRVLCELPIPIKGTSGDGPHSEYPSAAFLDASTLLVSDGQGTLYALQLAQSGPANVLNAFELQIPEDYKSMYNSVPFRIHSAVRSASGTALAVLSSKHYSNVVQDESERKRQPKPSKYDIWGVEVYLRHIPRDQPLSLEIAWHRRGDDVPVQALFIEATDAFMFVGKGEYRKISSPSAPTYEPSQDEIAPIPRAGENLDSTNGTPTVQGPPMPPPYSWTQSEDSVTVAFPVPSATPKDAIKVTFSPTTLSLFVTDEDDVLSKISPVPLPRYALAKLWDGIRTTTSFWTLDRQAESAYGLLTLHLDKAHDGTRWAHVFAGAGTPGGAPEVPESLDASELAAIRDSLEKYTAALQGGDDASGLGLGRGMPSLAQGEADDEVDTDVGDMSVLTWVSLDGGEPAWAQNAGAGEPVTLLATPVPGDAASRLSVVVKHGIDGCEFAFDAAAQAWKHNVTYNALSFVLASKRDTRFVHHLSSKAVLAFESGSRDLGGNVYIYQAPAKRGDKFSKQAVLKVGDGASGPLLGVGAVVTAAGREEILCLCERELVMIHSTL</sequence>
<keyword evidence="4" id="KW-0963">Cytoplasm</keyword>
<dbReference type="PROSITE" id="PS51203">
    <property type="entry name" value="CS"/>
    <property type="match status" value="1"/>
</dbReference>
<evidence type="ECO:0000259" key="7">
    <source>
        <dbReference type="PROSITE" id="PS51203"/>
    </source>
</evidence>
<organism evidence="8 9">
    <name type="scientific">Phanerochaete sordida</name>
    <dbReference type="NCBI Taxonomy" id="48140"/>
    <lineage>
        <taxon>Eukaryota</taxon>
        <taxon>Fungi</taxon>
        <taxon>Dikarya</taxon>
        <taxon>Basidiomycota</taxon>
        <taxon>Agaricomycotina</taxon>
        <taxon>Agaricomycetes</taxon>
        <taxon>Polyporales</taxon>
        <taxon>Phanerochaetaceae</taxon>
        <taxon>Phanerochaete</taxon>
    </lineage>
</organism>
<proteinExistence type="predicted"/>